<evidence type="ECO:0000256" key="7">
    <source>
        <dbReference type="ARBA" id="ARBA00022967"/>
    </source>
</evidence>
<dbReference type="InterPro" id="IPR017871">
    <property type="entry name" value="ABC_transporter-like_CS"/>
</dbReference>
<gene>
    <name evidence="10" type="ORF">ACFPQ4_24255</name>
</gene>
<keyword evidence="5" id="KW-0547">Nucleotide-binding</keyword>
<evidence type="ECO:0000256" key="8">
    <source>
        <dbReference type="ARBA" id="ARBA00023136"/>
    </source>
</evidence>
<organism evidence="10 11">
    <name type="scientific">Cohnella yongneupensis</name>
    <dbReference type="NCBI Taxonomy" id="425006"/>
    <lineage>
        <taxon>Bacteria</taxon>
        <taxon>Bacillati</taxon>
        <taxon>Bacillota</taxon>
        <taxon>Bacilli</taxon>
        <taxon>Bacillales</taxon>
        <taxon>Paenibacillaceae</taxon>
        <taxon>Cohnella</taxon>
    </lineage>
</organism>
<accession>A0ABW0R5M8</accession>
<keyword evidence="6 10" id="KW-0067">ATP-binding</keyword>
<evidence type="ECO:0000256" key="6">
    <source>
        <dbReference type="ARBA" id="ARBA00022840"/>
    </source>
</evidence>
<keyword evidence="3" id="KW-0813">Transport</keyword>
<name>A0ABW0R5M8_9BACL</name>
<dbReference type="Pfam" id="PF00005">
    <property type="entry name" value="ABC_tran"/>
    <property type="match status" value="1"/>
</dbReference>
<evidence type="ECO:0000256" key="3">
    <source>
        <dbReference type="ARBA" id="ARBA00022448"/>
    </source>
</evidence>
<evidence type="ECO:0000256" key="4">
    <source>
        <dbReference type="ARBA" id="ARBA00022475"/>
    </source>
</evidence>
<protein>
    <submittedName>
        <fullName evidence="10">ATP-binding cassette domain-containing protein</fullName>
    </submittedName>
</protein>
<dbReference type="InterPro" id="IPR003439">
    <property type="entry name" value="ABC_transporter-like_ATP-bd"/>
</dbReference>
<feature type="domain" description="ABC transporter" evidence="9">
    <location>
        <begin position="9"/>
        <end position="237"/>
    </location>
</feature>
<dbReference type="PROSITE" id="PS00211">
    <property type="entry name" value="ABC_TRANSPORTER_1"/>
    <property type="match status" value="1"/>
</dbReference>
<evidence type="ECO:0000256" key="1">
    <source>
        <dbReference type="ARBA" id="ARBA00004202"/>
    </source>
</evidence>
<proteinExistence type="inferred from homology"/>
<dbReference type="PANTHER" id="PTHR43553">
    <property type="entry name" value="HEAVY METAL TRANSPORTER"/>
    <property type="match status" value="1"/>
</dbReference>
<keyword evidence="11" id="KW-1185">Reference proteome</keyword>
<dbReference type="InterPro" id="IPR003593">
    <property type="entry name" value="AAA+_ATPase"/>
</dbReference>
<keyword evidence="7" id="KW-1278">Translocase</keyword>
<dbReference type="PROSITE" id="PS50893">
    <property type="entry name" value="ABC_TRANSPORTER_2"/>
    <property type="match status" value="1"/>
</dbReference>
<evidence type="ECO:0000259" key="9">
    <source>
        <dbReference type="PROSITE" id="PS50893"/>
    </source>
</evidence>
<dbReference type="SUPFAM" id="SSF52540">
    <property type="entry name" value="P-loop containing nucleoside triphosphate hydrolases"/>
    <property type="match status" value="1"/>
</dbReference>
<dbReference type="InterPro" id="IPR027417">
    <property type="entry name" value="P-loop_NTPase"/>
</dbReference>
<dbReference type="InterPro" id="IPR015856">
    <property type="entry name" value="ABC_transpr_CbiO/EcfA_su"/>
</dbReference>
<comment type="subcellular location">
    <subcellularLocation>
        <location evidence="1">Cell membrane</location>
        <topology evidence="1">Peripheral membrane protein</topology>
    </subcellularLocation>
</comment>
<evidence type="ECO:0000256" key="2">
    <source>
        <dbReference type="ARBA" id="ARBA00005417"/>
    </source>
</evidence>
<dbReference type="GO" id="GO:0005524">
    <property type="term" value="F:ATP binding"/>
    <property type="evidence" value="ECO:0007669"/>
    <property type="project" value="UniProtKB-KW"/>
</dbReference>
<evidence type="ECO:0000313" key="10">
    <source>
        <dbReference type="EMBL" id="MFC5532543.1"/>
    </source>
</evidence>
<dbReference type="CDD" id="cd03225">
    <property type="entry name" value="ABC_cobalt_CbiO_domain1"/>
    <property type="match status" value="1"/>
</dbReference>
<reference evidence="11" key="1">
    <citation type="journal article" date="2019" name="Int. J. Syst. Evol. Microbiol.">
        <title>The Global Catalogue of Microorganisms (GCM) 10K type strain sequencing project: providing services to taxonomists for standard genome sequencing and annotation.</title>
        <authorList>
            <consortium name="The Broad Institute Genomics Platform"/>
            <consortium name="The Broad Institute Genome Sequencing Center for Infectious Disease"/>
            <person name="Wu L."/>
            <person name="Ma J."/>
        </authorList>
    </citation>
    <scope>NUCLEOTIDE SEQUENCE [LARGE SCALE GENOMIC DNA]</scope>
    <source>
        <strain evidence="11">CGMCC 1.18578</strain>
    </source>
</reference>
<comment type="caution">
    <text evidence="10">The sequence shown here is derived from an EMBL/GenBank/DDBJ whole genome shotgun (WGS) entry which is preliminary data.</text>
</comment>
<comment type="similarity">
    <text evidence="2">Belongs to the ABC transporter superfamily.</text>
</comment>
<dbReference type="SMART" id="SM00382">
    <property type="entry name" value="AAA"/>
    <property type="match status" value="1"/>
</dbReference>
<dbReference type="RefSeq" id="WP_378114503.1">
    <property type="nucleotide sequence ID" value="NZ_JBHSNC010000057.1"/>
</dbReference>
<dbReference type="Gene3D" id="3.40.50.300">
    <property type="entry name" value="P-loop containing nucleotide triphosphate hydrolases"/>
    <property type="match status" value="1"/>
</dbReference>
<dbReference type="InterPro" id="IPR050095">
    <property type="entry name" value="ECF_ABC_transporter_ATP-bd"/>
</dbReference>
<dbReference type="PANTHER" id="PTHR43553:SF24">
    <property type="entry name" value="ENERGY-COUPLING FACTOR TRANSPORTER ATP-BINDING PROTEIN ECFA1"/>
    <property type="match status" value="1"/>
</dbReference>
<sequence>MTLASAAPIVLEGVSVTGSNESGESAIRLEDVSLTLAPGEWLYVVGVNGSGKSTLARLLAGLYTEGATGAVDRGFAGHTVSPIVLQQPQAQLFGETPREEVQFALEWRETPAEEISLFVRGTLERVGLVPFADEPWDRLSGGQLQLAAFAAALAVDAPLLVLDEATAMLDESNRETIAREARRLQRQGVAIVWVTQRLDELEPDSRVAAISEGRVCFYGDARDFMYGRSGDAISPCERAGLRVPYLAALALRLRQQGHLSDPLPMTAEEWRKVLGNVGESERTHTARL</sequence>
<keyword evidence="4" id="KW-1003">Cell membrane</keyword>
<evidence type="ECO:0000256" key="5">
    <source>
        <dbReference type="ARBA" id="ARBA00022741"/>
    </source>
</evidence>
<evidence type="ECO:0000313" key="11">
    <source>
        <dbReference type="Proteomes" id="UP001596108"/>
    </source>
</evidence>
<dbReference type="Proteomes" id="UP001596108">
    <property type="component" value="Unassembled WGS sequence"/>
</dbReference>
<keyword evidence="8" id="KW-0472">Membrane</keyword>
<dbReference type="EMBL" id="JBHSNC010000057">
    <property type="protein sequence ID" value="MFC5532543.1"/>
    <property type="molecule type" value="Genomic_DNA"/>
</dbReference>